<dbReference type="EMBL" id="JBHFEH010000019">
    <property type="protein sequence ID" value="KAL2053781.1"/>
    <property type="molecule type" value="Genomic_DNA"/>
</dbReference>
<keyword evidence="3" id="KW-1185">Reference proteome</keyword>
<sequence>MSDALATCSHKSPRSNLPLAPVPRHLTSKSQMPRRRPSPPPLSTPPPTPHPHPDSHPPAPLLPLHRNPNPIHSPHGGQTLLTRPDTLLAQLTRRYGGGVDAGTLLVGGQFLWDYITIATNSALKTRPRLRTHAPPNPPDHRIVVLEIPADECAVVGAECRERGADDHGWGVELSVEGAEAD</sequence>
<reference evidence="2 3" key="1">
    <citation type="submission" date="2024-09" db="EMBL/GenBank/DDBJ databases">
        <title>Rethinking Asexuality: The Enigmatic Case of Functional Sexual Genes in Lepraria (Stereocaulaceae).</title>
        <authorList>
            <person name="Doellman M."/>
            <person name="Sun Y."/>
            <person name="Barcenas-Pena A."/>
            <person name="Lumbsch H.T."/>
            <person name="Grewe F."/>
        </authorList>
    </citation>
    <scope>NUCLEOTIDE SEQUENCE [LARGE SCALE GENOMIC DNA]</scope>
    <source>
        <strain evidence="2 3">Grewe 0041</strain>
    </source>
</reference>
<gene>
    <name evidence="2" type="ORF">ABVK25_006086</name>
</gene>
<evidence type="ECO:0000256" key="1">
    <source>
        <dbReference type="SAM" id="MobiDB-lite"/>
    </source>
</evidence>
<comment type="caution">
    <text evidence="2">The sequence shown here is derived from an EMBL/GenBank/DDBJ whole genome shotgun (WGS) entry which is preliminary data.</text>
</comment>
<feature type="region of interest" description="Disordered" evidence="1">
    <location>
        <begin position="1"/>
        <end position="81"/>
    </location>
</feature>
<protein>
    <submittedName>
        <fullName evidence="2">Uncharacterized protein</fullName>
    </submittedName>
</protein>
<organism evidence="2 3">
    <name type="scientific">Lepraria finkii</name>
    <dbReference type="NCBI Taxonomy" id="1340010"/>
    <lineage>
        <taxon>Eukaryota</taxon>
        <taxon>Fungi</taxon>
        <taxon>Dikarya</taxon>
        <taxon>Ascomycota</taxon>
        <taxon>Pezizomycotina</taxon>
        <taxon>Lecanoromycetes</taxon>
        <taxon>OSLEUM clade</taxon>
        <taxon>Lecanoromycetidae</taxon>
        <taxon>Lecanorales</taxon>
        <taxon>Lecanorineae</taxon>
        <taxon>Stereocaulaceae</taxon>
        <taxon>Lepraria</taxon>
    </lineage>
</organism>
<name>A0ABR4B9P2_9LECA</name>
<evidence type="ECO:0000313" key="2">
    <source>
        <dbReference type="EMBL" id="KAL2053781.1"/>
    </source>
</evidence>
<evidence type="ECO:0000313" key="3">
    <source>
        <dbReference type="Proteomes" id="UP001590951"/>
    </source>
</evidence>
<feature type="compositionally biased region" description="Pro residues" evidence="1">
    <location>
        <begin position="38"/>
        <end position="61"/>
    </location>
</feature>
<dbReference type="Proteomes" id="UP001590951">
    <property type="component" value="Unassembled WGS sequence"/>
</dbReference>
<proteinExistence type="predicted"/>
<accession>A0ABR4B9P2</accession>